<organism evidence="1 2">
    <name type="scientific">Nocardioides cavernae</name>
    <dbReference type="NCBI Taxonomy" id="1921566"/>
    <lineage>
        <taxon>Bacteria</taxon>
        <taxon>Bacillati</taxon>
        <taxon>Actinomycetota</taxon>
        <taxon>Actinomycetes</taxon>
        <taxon>Propionibacteriales</taxon>
        <taxon>Nocardioidaceae</taxon>
        <taxon>Nocardioides</taxon>
    </lineage>
</organism>
<protein>
    <submittedName>
        <fullName evidence="1">Uncharacterized protein</fullName>
    </submittedName>
</protein>
<gene>
    <name evidence="1" type="ORF">F4692_002282</name>
</gene>
<dbReference type="Proteomes" id="UP000549911">
    <property type="component" value="Unassembled WGS sequence"/>
</dbReference>
<reference evidence="1 2" key="1">
    <citation type="submission" date="2020-07" db="EMBL/GenBank/DDBJ databases">
        <authorList>
            <person name="Partida-Martinez L."/>
            <person name="Huntemann M."/>
            <person name="Clum A."/>
            <person name="Wang J."/>
            <person name="Palaniappan K."/>
            <person name="Ritter S."/>
            <person name="Chen I.-M."/>
            <person name="Stamatis D."/>
            <person name="Reddy T."/>
            <person name="O'Malley R."/>
            <person name="Daum C."/>
            <person name="Shapiro N."/>
            <person name="Ivanova N."/>
            <person name="Kyrpides N."/>
            <person name="Woyke T."/>
        </authorList>
    </citation>
    <scope>NUCLEOTIDE SEQUENCE [LARGE SCALE GENOMIC DNA]</scope>
    <source>
        <strain evidence="1 2">AT2.17</strain>
    </source>
</reference>
<proteinExistence type="predicted"/>
<dbReference type="AlphaFoldDB" id="A0A7Y9H4M1"/>
<reference evidence="1 2" key="2">
    <citation type="submission" date="2020-08" db="EMBL/GenBank/DDBJ databases">
        <title>The Agave Microbiome: Exploring the role of microbial communities in plant adaptations to desert environments.</title>
        <authorList>
            <person name="Partida-Martinez L.P."/>
        </authorList>
    </citation>
    <scope>NUCLEOTIDE SEQUENCE [LARGE SCALE GENOMIC DNA]</scope>
    <source>
        <strain evidence="1 2">AT2.17</strain>
    </source>
</reference>
<evidence type="ECO:0000313" key="1">
    <source>
        <dbReference type="EMBL" id="NYE37149.1"/>
    </source>
</evidence>
<dbReference type="EMBL" id="JACCBW010000002">
    <property type="protein sequence ID" value="NYE37149.1"/>
    <property type="molecule type" value="Genomic_DNA"/>
</dbReference>
<name>A0A7Y9H4M1_9ACTN</name>
<keyword evidence="2" id="KW-1185">Reference proteome</keyword>
<evidence type="ECO:0000313" key="2">
    <source>
        <dbReference type="Proteomes" id="UP000549911"/>
    </source>
</evidence>
<accession>A0A7Y9H4M1</accession>
<comment type="caution">
    <text evidence="1">The sequence shown here is derived from an EMBL/GenBank/DDBJ whole genome shotgun (WGS) entry which is preliminary data.</text>
</comment>
<sequence>MAGLVAIVVCTLMLGVAMAVFLCPGEMARAYRRARTRVSPVEPAPEGPPIEELARSLRRLRGEVLAPAPGTTMARRRGATAAYEDLLVAAARALGEPDTLTGVPEGTDREAERLRLEHVLRRAGLALD</sequence>
<dbReference type="RefSeq" id="WP_179619732.1">
    <property type="nucleotide sequence ID" value="NZ_JACCBW010000002.1"/>
</dbReference>